<evidence type="ECO:0000313" key="9">
    <source>
        <dbReference type="EMBL" id="GIU68060.1"/>
    </source>
</evidence>
<keyword evidence="6 8" id="KW-0975">Bacterial flagellum</keyword>
<comment type="caution">
    <text evidence="9">The sequence shown here is derived from an EMBL/GenBank/DDBJ whole genome shotgun (WGS) entry which is preliminary data.</text>
</comment>
<dbReference type="Proteomes" id="UP001161064">
    <property type="component" value="Unassembled WGS sequence"/>
</dbReference>
<name>A0ABQ4PYS0_9PROT</name>
<dbReference type="InterPro" id="IPR001782">
    <property type="entry name" value="Flag_FlgI"/>
</dbReference>
<dbReference type="PANTHER" id="PTHR30381:SF0">
    <property type="entry name" value="FLAGELLAR P-RING PROTEIN"/>
    <property type="match status" value="1"/>
</dbReference>
<evidence type="ECO:0000256" key="5">
    <source>
        <dbReference type="ARBA" id="ARBA00022764"/>
    </source>
</evidence>
<dbReference type="HAMAP" id="MF_00416">
    <property type="entry name" value="FlgI"/>
    <property type="match status" value="1"/>
</dbReference>
<gene>
    <name evidence="8 9" type="primary">flgI</name>
    <name evidence="9" type="ORF">PsB1_2214</name>
</gene>
<dbReference type="EMBL" id="BPFZ01000018">
    <property type="protein sequence ID" value="GIU68060.1"/>
    <property type="molecule type" value="Genomic_DNA"/>
</dbReference>
<reference evidence="9" key="2">
    <citation type="journal article" date="2023" name="ISME Commun">
        <title>Characterization of a bloom-associated alphaproteobacterial lineage, 'Candidatus Phycosocius': insights into freshwater algal-bacterial interactions.</title>
        <authorList>
            <person name="Tanabe Y."/>
            <person name="Yamaguchi H."/>
            <person name="Yoshida M."/>
            <person name="Kai A."/>
            <person name="Okazaki Y."/>
        </authorList>
    </citation>
    <scope>NUCLEOTIDE SEQUENCE</scope>
    <source>
        <strain evidence="9">BOTRYCO-1</strain>
    </source>
</reference>
<evidence type="ECO:0000256" key="8">
    <source>
        <dbReference type="HAMAP-Rule" id="MF_00416"/>
    </source>
</evidence>
<keyword evidence="9" id="KW-0282">Flagellum</keyword>
<organism evidence="9 10">
    <name type="scientific">Candidatus Phycosocius spiralis</name>
    <dbReference type="NCBI Taxonomy" id="2815099"/>
    <lineage>
        <taxon>Bacteria</taxon>
        <taxon>Pseudomonadati</taxon>
        <taxon>Pseudomonadota</taxon>
        <taxon>Alphaproteobacteria</taxon>
        <taxon>Caulobacterales</taxon>
        <taxon>Caulobacterales incertae sedis</taxon>
        <taxon>Candidatus Phycosocius</taxon>
    </lineage>
</organism>
<dbReference type="RefSeq" id="WP_284361618.1">
    <property type="nucleotide sequence ID" value="NZ_BPFZ01000018.1"/>
</dbReference>
<evidence type="ECO:0000313" key="10">
    <source>
        <dbReference type="Proteomes" id="UP001161064"/>
    </source>
</evidence>
<keyword evidence="10" id="KW-1185">Reference proteome</keyword>
<evidence type="ECO:0000256" key="3">
    <source>
        <dbReference type="ARBA" id="ARBA00019515"/>
    </source>
</evidence>
<evidence type="ECO:0000256" key="4">
    <source>
        <dbReference type="ARBA" id="ARBA00022729"/>
    </source>
</evidence>
<evidence type="ECO:0000256" key="7">
    <source>
        <dbReference type="ARBA" id="ARBA00032344"/>
    </source>
</evidence>
<dbReference type="PANTHER" id="PTHR30381">
    <property type="entry name" value="FLAGELLAR P-RING PERIPLASMIC PROTEIN FLGI"/>
    <property type="match status" value="1"/>
</dbReference>
<sequence length="376" mass="39692">MKTSTVSQIWAVAMCLGLMLLPHSLGAREVTLKSIGRFDGWRENPLIGYGIVVGLAGTGDSPRSAVTRQALRNVFGRLGTSVSEREINARNVAVVLVVGTLPASANVGDKIPVTVSSAGDARSLAGGLLLMTTLRGPDSVQYALAQGPLLVGGYSFEADANLQQRNFPTTARIENGATIEKSTQASMVREDGSIGFLLSDPNFVTAQRIAERINSQLGNKIATARSADEVAILFSRSNQEVANLISRIQNLTVEPDWLPRVVVNERTGTVVAGTEVKISSTVIAQGDIRVTVRTENQASQPSLLVRPSNTIQSLVVSNSQLEVSQGSNDVVASFPNTSVADLVAGLTAAKVDARRLISILQALRAAGALNAEIVVQ</sequence>
<accession>A0ABQ4PYS0</accession>
<protein>
    <recommendedName>
        <fullName evidence="3 8">Flagellar P-ring protein</fullName>
    </recommendedName>
    <alternativeName>
        <fullName evidence="7 8">Basal body P-ring protein</fullName>
    </alternativeName>
</protein>
<dbReference type="NCBIfam" id="NF003676">
    <property type="entry name" value="PRK05303.1"/>
    <property type="match status" value="1"/>
</dbReference>
<comment type="similarity">
    <text evidence="8">Belongs to the FlgI family.</text>
</comment>
<comment type="subunit">
    <text evidence="8">The basal body constitutes a major portion of the flagellar organelle and consists of four rings (L,P,S, and M) mounted on a central rod.</text>
</comment>
<keyword evidence="4" id="KW-0732">Signal</keyword>
<keyword evidence="9" id="KW-0969">Cilium</keyword>
<reference evidence="9" key="1">
    <citation type="submission" date="2021-05" db="EMBL/GenBank/DDBJ databases">
        <authorList>
            <person name="Tanabe Y."/>
        </authorList>
    </citation>
    <scope>NUCLEOTIDE SEQUENCE</scope>
    <source>
        <strain evidence="9">BOTRYCO-1</strain>
    </source>
</reference>
<keyword evidence="5" id="KW-0574">Periplasm</keyword>
<comment type="function">
    <text evidence="1 8">Assembles around the rod to form the L-ring and probably protects the motor/basal body from shearing forces during rotation.</text>
</comment>
<proteinExistence type="inferred from homology"/>
<evidence type="ECO:0000256" key="6">
    <source>
        <dbReference type="ARBA" id="ARBA00023143"/>
    </source>
</evidence>
<dbReference type="PRINTS" id="PR01010">
    <property type="entry name" value="FLGPRINGFLGI"/>
</dbReference>
<comment type="subcellular location">
    <subcellularLocation>
        <location evidence="2 8">Bacterial flagellum basal body</location>
    </subcellularLocation>
</comment>
<keyword evidence="9" id="KW-0966">Cell projection</keyword>
<evidence type="ECO:0000256" key="2">
    <source>
        <dbReference type="ARBA" id="ARBA00004117"/>
    </source>
</evidence>
<dbReference type="Pfam" id="PF02119">
    <property type="entry name" value="FlgI"/>
    <property type="match status" value="1"/>
</dbReference>
<evidence type="ECO:0000256" key="1">
    <source>
        <dbReference type="ARBA" id="ARBA00002591"/>
    </source>
</evidence>